<organism evidence="4 5">
    <name type="scientific">Peribacillus faecalis</name>
    <dbReference type="NCBI Taxonomy" id="2772559"/>
    <lineage>
        <taxon>Bacteria</taxon>
        <taxon>Bacillati</taxon>
        <taxon>Bacillota</taxon>
        <taxon>Bacilli</taxon>
        <taxon>Bacillales</taxon>
        <taxon>Bacillaceae</taxon>
        <taxon>Peribacillus</taxon>
    </lineage>
</organism>
<sequence>MKIANILTGSRIILSFCLLLFKPLTPMFLFVYICCGLTDVLDGFVARKLKVVSKFGAHLDSIADACFLMTVIVHLVPIIKLPMKLIVWIMLIALVRLLSIFIAFGKFHTFMLLHTYANKCTGLLLFFVPLFLITIDIELITLIVCTVATFSATEELIINLLSKEWNADIRGLADLF</sequence>
<dbReference type="PROSITE" id="PS00379">
    <property type="entry name" value="CDP_ALCOHOL_P_TRANSF"/>
    <property type="match status" value="1"/>
</dbReference>
<dbReference type="Pfam" id="PF01066">
    <property type="entry name" value="CDP-OH_P_transf"/>
    <property type="match status" value="1"/>
</dbReference>
<evidence type="ECO:0000313" key="4">
    <source>
        <dbReference type="EMBL" id="MBD3108820.1"/>
    </source>
</evidence>
<keyword evidence="3" id="KW-0472">Membrane</keyword>
<dbReference type="AlphaFoldDB" id="A0A927CZJ1"/>
<dbReference type="GO" id="GO:0016020">
    <property type="term" value="C:membrane"/>
    <property type="evidence" value="ECO:0007669"/>
    <property type="project" value="InterPro"/>
</dbReference>
<feature type="transmembrane region" description="Helical" evidence="3">
    <location>
        <begin position="62"/>
        <end position="79"/>
    </location>
</feature>
<dbReference type="GO" id="GO:0008654">
    <property type="term" value="P:phospholipid biosynthetic process"/>
    <property type="evidence" value="ECO:0007669"/>
    <property type="project" value="InterPro"/>
</dbReference>
<dbReference type="InterPro" id="IPR048254">
    <property type="entry name" value="CDP_ALCOHOL_P_TRANSF_CS"/>
</dbReference>
<proteinExistence type="inferred from homology"/>
<accession>A0A927CZJ1</accession>
<keyword evidence="5" id="KW-1185">Reference proteome</keyword>
<evidence type="ECO:0000256" key="3">
    <source>
        <dbReference type="SAM" id="Phobius"/>
    </source>
</evidence>
<evidence type="ECO:0000256" key="2">
    <source>
        <dbReference type="RuleBase" id="RU003750"/>
    </source>
</evidence>
<dbReference type="GO" id="GO:0016780">
    <property type="term" value="F:phosphotransferase activity, for other substituted phosphate groups"/>
    <property type="evidence" value="ECO:0007669"/>
    <property type="project" value="InterPro"/>
</dbReference>
<dbReference type="InterPro" id="IPR043130">
    <property type="entry name" value="CDP-OH_PTrfase_TM_dom"/>
</dbReference>
<keyword evidence="1 2" id="KW-0808">Transferase</keyword>
<name>A0A927CZJ1_9BACI</name>
<dbReference type="InterPro" id="IPR000462">
    <property type="entry name" value="CDP-OH_P_trans"/>
</dbReference>
<dbReference type="RefSeq" id="WP_190998348.1">
    <property type="nucleotide sequence ID" value="NZ_JACXSI010000023.1"/>
</dbReference>
<evidence type="ECO:0000313" key="5">
    <source>
        <dbReference type="Proteomes" id="UP000602076"/>
    </source>
</evidence>
<keyword evidence="3" id="KW-0812">Transmembrane</keyword>
<dbReference type="Gene3D" id="1.20.120.1760">
    <property type="match status" value="1"/>
</dbReference>
<comment type="caution">
    <text evidence="4">The sequence shown here is derived from an EMBL/GenBank/DDBJ whole genome shotgun (WGS) entry which is preliminary data.</text>
</comment>
<feature type="transmembrane region" description="Helical" evidence="3">
    <location>
        <begin position="85"/>
        <end position="104"/>
    </location>
</feature>
<dbReference type="EMBL" id="JACXSI010000023">
    <property type="protein sequence ID" value="MBD3108820.1"/>
    <property type="molecule type" value="Genomic_DNA"/>
</dbReference>
<feature type="transmembrane region" description="Helical" evidence="3">
    <location>
        <begin position="12"/>
        <end position="41"/>
    </location>
</feature>
<evidence type="ECO:0000256" key="1">
    <source>
        <dbReference type="ARBA" id="ARBA00022679"/>
    </source>
</evidence>
<protein>
    <submittedName>
        <fullName evidence="4">CDP-alcohol phosphatidyltransferase family protein</fullName>
    </submittedName>
</protein>
<gene>
    <name evidence="4" type="ORF">IEO70_10620</name>
</gene>
<keyword evidence="3" id="KW-1133">Transmembrane helix</keyword>
<feature type="transmembrane region" description="Helical" evidence="3">
    <location>
        <begin position="116"/>
        <end position="133"/>
    </location>
</feature>
<comment type="similarity">
    <text evidence="2">Belongs to the CDP-alcohol phosphatidyltransferase class-I family.</text>
</comment>
<reference evidence="4" key="1">
    <citation type="submission" date="2020-09" db="EMBL/GenBank/DDBJ databases">
        <title>Bacillus faecalis sp. nov., a moderately halophilic bacterium isolated from cow faeces.</title>
        <authorList>
            <person name="Jiang L."/>
            <person name="Lee J."/>
        </authorList>
    </citation>
    <scope>NUCLEOTIDE SEQUENCE</scope>
    <source>
        <strain evidence="4">AGMB 02131</strain>
    </source>
</reference>
<dbReference type="Proteomes" id="UP000602076">
    <property type="component" value="Unassembled WGS sequence"/>
</dbReference>